<proteinExistence type="predicted"/>
<organism evidence="2 3">
    <name type="scientific">Longibaculum muris</name>
    <dbReference type="NCBI Taxonomy" id="1796628"/>
    <lineage>
        <taxon>Bacteria</taxon>
        <taxon>Bacillati</taxon>
        <taxon>Bacillota</taxon>
        <taxon>Erysipelotrichia</taxon>
        <taxon>Erysipelotrichales</taxon>
        <taxon>Coprobacillaceae</taxon>
        <taxon>Longibaculum</taxon>
    </lineage>
</organism>
<dbReference type="InterPro" id="IPR000182">
    <property type="entry name" value="GNAT_dom"/>
</dbReference>
<keyword evidence="2" id="KW-0808">Transferase</keyword>
<dbReference type="Pfam" id="PF13302">
    <property type="entry name" value="Acetyltransf_3"/>
    <property type="match status" value="1"/>
</dbReference>
<dbReference type="Proteomes" id="UP000295515">
    <property type="component" value="Unassembled WGS sequence"/>
</dbReference>
<dbReference type="PANTHER" id="PTHR43792:SF16">
    <property type="entry name" value="N-ACETYLTRANSFERASE DOMAIN-CONTAINING PROTEIN"/>
    <property type="match status" value="1"/>
</dbReference>
<dbReference type="RefSeq" id="WP_066445718.1">
    <property type="nucleotide sequence ID" value="NZ_JANKBF010000020.1"/>
</dbReference>
<dbReference type="PANTHER" id="PTHR43792">
    <property type="entry name" value="GNAT FAMILY, PUTATIVE (AFU_ORTHOLOGUE AFUA_3G00765)-RELATED-RELATED"/>
    <property type="match status" value="1"/>
</dbReference>
<dbReference type="EMBL" id="SMCQ01000023">
    <property type="protein sequence ID" value="TCV93603.1"/>
    <property type="molecule type" value="Genomic_DNA"/>
</dbReference>
<dbReference type="Gene3D" id="3.40.630.30">
    <property type="match status" value="1"/>
</dbReference>
<name>A0A4R3YRG8_9FIRM</name>
<evidence type="ECO:0000313" key="3">
    <source>
        <dbReference type="Proteomes" id="UP000295515"/>
    </source>
</evidence>
<dbReference type="PROSITE" id="PS51186">
    <property type="entry name" value="GNAT"/>
    <property type="match status" value="1"/>
</dbReference>
<dbReference type="SUPFAM" id="SSF55729">
    <property type="entry name" value="Acyl-CoA N-acyltransferases (Nat)"/>
    <property type="match status" value="1"/>
</dbReference>
<reference evidence="2 3" key="1">
    <citation type="submission" date="2019-03" db="EMBL/GenBank/DDBJ databases">
        <title>Genomic Encyclopedia of Type Strains, Phase IV (KMG-IV): sequencing the most valuable type-strain genomes for metagenomic binning, comparative biology and taxonomic classification.</title>
        <authorList>
            <person name="Goeker M."/>
        </authorList>
    </citation>
    <scope>NUCLEOTIDE SEQUENCE [LARGE SCALE GENOMIC DNA]</scope>
    <source>
        <strain evidence="2 3">DSM 29487</strain>
    </source>
</reference>
<dbReference type="GO" id="GO:0016747">
    <property type="term" value="F:acyltransferase activity, transferring groups other than amino-acyl groups"/>
    <property type="evidence" value="ECO:0007669"/>
    <property type="project" value="InterPro"/>
</dbReference>
<evidence type="ECO:0000259" key="1">
    <source>
        <dbReference type="PROSITE" id="PS51186"/>
    </source>
</evidence>
<sequence>MILTSTRLILRHFQEGDEQALFDLLSDKEVNTFLPMFPLQNLDEAKHYLKEHYLDKYQKNLGYYYAICLKENNLPIGYIQMSESASHDFGYALRKEYWHQGIMSEAATIFMEMLKQEGVSFITATHDVFNINSGKVMQKIGMTYQYSYTERWMPKDKDVTFRMYQSNFKKPQDWVYLEYWNKYPHFVEEL</sequence>
<dbReference type="InterPro" id="IPR016181">
    <property type="entry name" value="Acyl_CoA_acyltransferase"/>
</dbReference>
<dbReference type="GeneID" id="98916341"/>
<feature type="domain" description="N-acetyltransferase" evidence="1">
    <location>
        <begin position="8"/>
        <end position="158"/>
    </location>
</feature>
<gene>
    <name evidence="2" type="ORF">EDD60_12337</name>
</gene>
<comment type="caution">
    <text evidence="2">The sequence shown here is derived from an EMBL/GenBank/DDBJ whole genome shotgun (WGS) entry which is preliminary data.</text>
</comment>
<keyword evidence="3" id="KW-1185">Reference proteome</keyword>
<accession>A0A4R3YRG8</accession>
<protein>
    <submittedName>
        <fullName evidence="2">RimJ/RimL family protein N-acetyltransferase</fullName>
    </submittedName>
</protein>
<dbReference type="InterPro" id="IPR051531">
    <property type="entry name" value="N-acetyltransferase"/>
</dbReference>
<evidence type="ECO:0000313" key="2">
    <source>
        <dbReference type="EMBL" id="TCV93603.1"/>
    </source>
</evidence>
<dbReference type="AlphaFoldDB" id="A0A4R3YRG8"/>